<dbReference type="GO" id="GO:0042134">
    <property type="term" value="F:rRNA primary transcript binding"/>
    <property type="evidence" value="ECO:0007669"/>
    <property type="project" value="InterPro"/>
</dbReference>
<dbReference type="Proteomes" id="UP000681722">
    <property type="component" value="Unassembled WGS sequence"/>
</dbReference>
<dbReference type="PANTHER" id="PTHR22734:SF3">
    <property type="entry name" value="RIBOSOME PRODUCTION FACTOR 1"/>
    <property type="match status" value="1"/>
</dbReference>
<feature type="compositionally biased region" description="Basic residues" evidence="1">
    <location>
        <begin position="56"/>
        <end position="70"/>
    </location>
</feature>
<dbReference type="GO" id="GO:0000470">
    <property type="term" value="P:maturation of LSU-rRNA"/>
    <property type="evidence" value="ECO:0007669"/>
    <property type="project" value="TreeGrafter"/>
</dbReference>
<feature type="region of interest" description="Disordered" evidence="1">
    <location>
        <begin position="1"/>
        <end position="100"/>
    </location>
</feature>
<dbReference type="GO" id="GO:0030687">
    <property type="term" value="C:preribosome, large subunit precursor"/>
    <property type="evidence" value="ECO:0007669"/>
    <property type="project" value="TreeGrafter"/>
</dbReference>
<reference evidence="3" key="1">
    <citation type="submission" date="2021-02" db="EMBL/GenBank/DDBJ databases">
        <authorList>
            <person name="Nowell W R."/>
        </authorList>
    </citation>
    <scope>NUCLEOTIDE SEQUENCE</scope>
</reference>
<dbReference type="OrthoDB" id="10253204at2759"/>
<dbReference type="EMBL" id="CAJOBC010001828">
    <property type="protein sequence ID" value="CAF3701068.1"/>
    <property type="molecule type" value="Genomic_DNA"/>
</dbReference>
<sequence>MGRTNSDSEEEEPPRPSKRFQKSQKNDNPEPETTETNSTRDINVRNKMVRQLLYVKLKRTKSKTKLKERKLRKESNEPREKPKTLESKRQPDETWIDQNDSETLNDIENDEMSKYFKRQTDNEPKILLTSQQGFPTSFTNKFLKELARVLPNTTYFYRRHHPIKRIMKKMADEDYTDLIVINEDHGKPSTLYISHLPEGPTMKFRLTSCRLSKQLRSRGKNCYTKYRPEIILNHFNTRIGVKVGRLLAALFPHDPQYVGRHVITFHNQRDFIFFRHHMYKFKDEKKVGLQELGPRFTLKLKSIQKGTFDSLYGEYEFVFKRKEMETSRTKFFL</sequence>
<dbReference type="Proteomes" id="UP000663829">
    <property type="component" value="Unassembled WGS sequence"/>
</dbReference>
<accession>A0A814B4W1</accession>
<dbReference type="PANTHER" id="PTHR22734">
    <property type="entry name" value="U3 SMALL NUCLEOLAR RIBONUCLEOPROTEIN PROTEIN IMP4"/>
    <property type="match status" value="1"/>
</dbReference>
<protein>
    <recommendedName>
        <fullName evidence="2">Brix domain-containing protein</fullName>
    </recommendedName>
</protein>
<evidence type="ECO:0000313" key="3">
    <source>
        <dbReference type="EMBL" id="CAF0921883.1"/>
    </source>
</evidence>
<dbReference type="PROSITE" id="PS50833">
    <property type="entry name" value="BRIX"/>
    <property type="match status" value="1"/>
</dbReference>
<keyword evidence="5" id="KW-1185">Reference proteome</keyword>
<dbReference type="InterPro" id="IPR007109">
    <property type="entry name" value="Brix"/>
</dbReference>
<dbReference type="AlphaFoldDB" id="A0A814B4W1"/>
<evidence type="ECO:0000313" key="4">
    <source>
        <dbReference type="EMBL" id="CAF3701068.1"/>
    </source>
</evidence>
<dbReference type="SUPFAM" id="SSF52954">
    <property type="entry name" value="Class II aaRS ABD-related"/>
    <property type="match status" value="1"/>
</dbReference>
<dbReference type="GO" id="GO:0000460">
    <property type="term" value="P:maturation of 5.8S rRNA"/>
    <property type="evidence" value="ECO:0007669"/>
    <property type="project" value="TreeGrafter"/>
</dbReference>
<gene>
    <name evidence="3" type="ORF">GPM918_LOCUS9700</name>
    <name evidence="4" type="ORF">SRO942_LOCUS9701</name>
</gene>
<dbReference type="InterPro" id="IPR044281">
    <property type="entry name" value="IMP4/RPF1"/>
</dbReference>
<dbReference type="GO" id="GO:0005730">
    <property type="term" value="C:nucleolus"/>
    <property type="evidence" value="ECO:0007669"/>
    <property type="project" value="TreeGrafter"/>
</dbReference>
<evidence type="ECO:0000256" key="1">
    <source>
        <dbReference type="SAM" id="MobiDB-lite"/>
    </source>
</evidence>
<dbReference type="SMART" id="SM00879">
    <property type="entry name" value="Brix"/>
    <property type="match status" value="1"/>
</dbReference>
<evidence type="ECO:0000313" key="5">
    <source>
        <dbReference type="Proteomes" id="UP000663829"/>
    </source>
</evidence>
<dbReference type="Pfam" id="PF04427">
    <property type="entry name" value="Brix"/>
    <property type="match status" value="1"/>
</dbReference>
<organism evidence="3 5">
    <name type="scientific">Didymodactylos carnosus</name>
    <dbReference type="NCBI Taxonomy" id="1234261"/>
    <lineage>
        <taxon>Eukaryota</taxon>
        <taxon>Metazoa</taxon>
        <taxon>Spiralia</taxon>
        <taxon>Gnathifera</taxon>
        <taxon>Rotifera</taxon>
        <taxon>Eurotatoria</taxon>
        <taxon>Bdelloidea</taxon>
        <taxon>Philodinida</taxon>
        <taxon>Philodinidae</taxon>
        <taxon>Didymodactylos</taxon>
    </lineage>
</organism>
<proteinExistence type="predicted"/>
<name>A0A814B4W1_9BILA</name>
<comment type="caution">
    <text evidence="3">The sequence shown here is derived from an EMBL/GenBank/DDBJ whole genome shotgun (WGS) entry which is preliminary data.</text>
</comment>
<feature type="domain" description="Brix" evidence="2">
    <location>
        <begin position="125"/>
        <end position="309"/>
    </location>
</feature>
<feature type="compositionally biased region" description="Basic and acidic residues" evidence="1">
    <location>
        <begin position="71"/>
        <end position="92"/>
    </location>
</feature>
<dbReference type="Gene3D" id="3.40.50.10480">
    <property type="entry name" value="Probable brix-domain ribosomal biogenesis protein"/>
    <property type="match status" value="1"/>
</dbReference>
<evidence type="ECO:0000259" key="2">
    <source>
        <dbReference type="PROSITE" id="PS50833"/>
    </source>
</evidence>
<dbReference type="EMBL" id="CAJNOQ010001828">
    <property type="protein sequence ID" value="CAF0921883.1"/>
    <property type="molecule type" value="Genomic_DNA"/>
</dbReference>